<gene>
    <name evidence="1" type="ORF">BN2614_LOCUS1</name>
</gene>
<dbReference type="EMBL" id="CYRY02004799">
    <property type="protein sequence ID" value="VCW69274.1"/>
    <property type="molecule type" value="Genomic_DNA"/>
</dbReference>
<reference evidence="1 2" key="1">
    <citation type="submission" date="2018-10" db="EMBL/GenBank/DDBJ databases">
        <authorList>
            <person name="Ekblom R."/>
            <person name="Jareborg N."/>
        </authorList>
    </citation>
    <scope>NUCLEOTIDE SEQUENCE [LARGE SCALE GENOMIC DNA]</scope>
    <source>
        <tissue evidence="1">Muscle</tissue>
    </source>
</reference>
<organism evidence="1 2">
    <name type="scientific">Gulo gulo</name>
    <name type="common">Wolverine</name>
    <name type="synonym">Gluton</name>
    <dbReference type="NCBI Taxonomy" id="48420"/>
    <lineage>
        <taxon>Eukaryota</taxon>
        <taxon>Metazoa</taxon>
        <taxon>Chordata</taxon>
        <taxon>Craniata</taxon>
        <taxon>Vertebrata</taxon>
        <taxon>Euteleostomi</taxon>
        <taxon>Mammalia</taxon>
        <taxon>Eutheria</taxon>
        <taxon>Laurasiatheria</taxon>
        <taxon>Carnivora</taxon>
        <taxon>Caniformia</taxon>
        <taxon>Musteloidea</taxon>
        <taxon>Mustelidae</taxon>
        <taxon>Guloninae</taxon>
        <taxon>Gulo</taxon>
    </lineage>
</organism>
<dbReference type="GO" id="GO:0007179">
    <property type="term" value="P:transforming growth factor beta receptor signaling pathway"/>
    <property type="evidence" value="ECO:0007669"/>
    <property type="project" value="TreeGrafter"/>
</dbReference>
<evidence type="ECO:0000313" key="2">
    <source>
        <dbReference type="Proteomes" id="UP000269945"/>
    </source>
</evidence>
<protein>
    <submittedName>
        <fullName evidence="1">Uncharacterized protein</fullName>
    </submittedName>
</protein>
<evidence type="ECO:0000313" key="1">
    <source>
        <dbReference type="EMBL" id="VCW69274.1"/>
    </source>
</evidence>
<sequence>MVPVGVLKHPGAEVAQPREQRRVWFADGILPNGEVADAAKLTVNGTSSAGTLAVSHDPVKPVTTSPLPTETDISLFSGSITQVGSPVGSAMNLIPEDGLPPILISTGVKGDYAVEEKPSQISVMQQLED</sequence>
<name>A0A9X9LIY5_GULGU</name>
<dbReference type="PANTHER" id="PTHR46319:SF2">
    <property type="entry name" value="ZINC FINGER FYVE DOMAIN-CONTAINING PROTEIN 9"/>
    <property type="match status" value="1"/>
</dbReference>
<comment type="caution">
    <text evidence="1">The sequence shown here is derived from an EMBL/GenBank/DDBJ whole genome shotgun (WGS) entry which is preliminary data.</text>
</comment>
<accession>A0A9X9LIY5</accession>
<dbReference type="PANTHER" id="PTHR46319">
    <property type="entry name" value="ZINC FINGER FYVE DOMAIN-CONTAINING PROTEIN"/>
    <property type="match status" value="1"/>
</dbReference>
<dbReference type="Proteomes" id="UP000269945">
    <property type="component" value="Unassembled WGS sequence"/>
</dbReference>
<dbReference type="GO" id="GO:0031901">
    <property type="term" value="C:early endosome membrane"/>
    <property type="evidence" value="ECO:0007669"/>
    <property type="project" value="TreeGrafter"/>
</dbReference>
<feature type="non-terminal residue" evidence="1">
    <location>
        <position position="129"/>
    </location>
</feature>
<dbReference type="GO" id="GO:0016197">
    <property type="term" value="P:endosomal transport"/>
    <property type="evidence" value="ECO:0007669"/>
    <property type="project" value="TreeGrafter"/>
</dbReference>
<keyword evidence="2" id="KW-1185">Reference proteome</keyword>
<dbReference type="AlphaFoldDB" id="A0A9X9LIY5"/>
<proteinExistence type="predicted"/>